<dbReference type="PANTHER" id="PTHR30055">
    <property type="entry name" value="HTH-TYPE TRANSCRIPTIONAL REGULATOR RUTR"/>
    <property type="match status" value="1"/>
</dbReference>
<dbReference type="InterPro" id="IPR009057">
    <property type="entry name" value="Homeodomain-like_sf"/>
</dbReference>
<feature type="DNA-binding region" description="H-T-H motif" evidence="4">
    <location>
        <begin position="35"/>
        <end position="54"/>
    </location>
</feature>
<evidence type="ECO:0000313" key="7">
    <source>
        <dbReference type="Proteomes" id="UP000464751"/>
    </source>
</evidence>
<dbReference type="SUPFAM" id="SSF48498">
    <property type="entry name" value="Tetracyclin repressor-like, C-terminal domain"/>
    <property type="match status" value="1"/>
</dbReference>
<dbReference type="InterPro" id="IPR036271">
    <property type="entry name" value="Tet_transcr_reg_TetR-rel_C_sf"/>
</dbReference>
<evidence type="ECO:0000256" key="3">
    <source>
        <dbReference type="ARBA" id="ARBA00023163"/>
    </source>
</evidence>
<proteinExistence type="predicted"/>
<dbReference type="Proteomes" id="UP000464751">
    <property type="component" value="Chromosome"/>
</dbReference>
<dbReference type="KEGG" id="apra:G3A50_17250"/>
<dbReference type="Pfam" id="PF16859">
    <property type="entry name" value="TetR_C_11"/>
    <property type="match status" value="1"/>
</dbReference>
<keyword evidence="7" id="KW-1185">Reference proteome</keyword>
<keyword evidence="1" id="KW-0805">Transcription regulation</keyword>
<dbReference type="Pfam" id="PF00440">
    <property type="entry name" value="TetR_N"/>
    <property type="match status" value="1"/>
</dbReference>
<keyword evidence="2 4" id="KW-0238">DNA-binding</keyword>
<dbReference type="PANTHER" id="PTHR30055:SF148">
    <property type="entry name" value="TETR-FAMILY TRANSCRIPTIONAL REGULATOR"/>
    <property type="match status" value="1"/>
</dbReference>
<evidence type="ECO:0000313" key="6">
    <source>
        <dbReference type="EMBL" id="QIB35261.1"/>
    </source>
</evidence>
<evidence type="ECO:0000256" key="4">
    <source>
        <dbReference type="PROSITE-ProRule" id="PRU00335"/>
    </source>
</evidence>
<dbReference type="Gene3D" id="1.10.357.10">
    <property type="entry name" value="Tetracycline Repressor, domain 2"/>
    <property type="match status" value="1"/>
</dbReference>
<dbReference type="GO" id="GO:0000976">
    <property type="term" value="F:transcription cis-regulatory region binding"/>
    <property type="evidence" value="ECO:0007669"/>
    <property type="project" value="TreeGrafter"/>
</dbReference>
<accession>A0A6P1YR42</accession>
<reference evidence="6 7" key="1">
    <citation type="submission" date="2020-02" db="EMBL/GenBank/DDBJ databases">
        <authorList>
            <person name="Li G."/>
        </authorList>
    </citation>
    <scope>NUCLEOTIDE SEQUENCE [LARGE SCALE GENOMIC DNA]</scope>
    <source>
        <strain evidence="6 7">DSM 102029</strain>
    </source>
</reference>
<dbReference type="InterPro" id="IPR011075">
    <property type="entry name" value="TetR_C"/>
</dbReference>
<dbReference type="InterPro" id="IPR001647">
    <property type="entry name" value="HTH_TetR"/>
</dbReference>
<protein>
    <submittedName>
        <fullName evidence="6">TetR/AcrR family transcriptional regulator</fullName>
    </submittedName>
</protein>
<dbReference type="InterPro" id="IPR050109">
    <property type="entry name" value="HTH-type_TetR-like_transc_reg"/>
</dbReference>
<dbReference type="RefSeq" id="WP_163076405.1">
    <property type="nucleotide sequence ID" value="NZ_CP048630.1"/>
</dbReference>
<name>A0A6P1YR42_9HYPH</name>
<feature type="domain" description="HTH tetR-type" evidence="5">
    <location>
        <begin position="12"/>
        <end position="72"/>
    </location>
</feature>
<dbReference type="Gene3D" id="1.10.10.60">
    <property type="entry name" value="Homeodomain-like"/>
    <property type="match status" value="1"/>
</dbReference>
<evidence type="ECO:0000256" key="2">
    <source>
        <dbReference type="ARBA" id="ARBA00023125"/>
    </source>
</evidence>
<dbReference type="AlphaFoldDB" id="A0A6P1YR42"/>
<dbReference type="SUPFAM" id="SSF46689">
    <property type="entry name" value="Homeodomain-like"/>
    <property type="match status" value="1"/>
</dbReference>
<dbReference type="GO" id="GO:0003700">
    <property type="term" value="F:DNA-binding transcription factor activity"/>
    <property type="evidence" value="ECO:0007669"/>
    <property type="project" value="TreeGrafter"/>
</dbReference>
<evidence type="ECO:0000259" key="5">
    <source>
        <dbReference type="PROSITE" id="PS50977"/>
    </source>
</evidence>
<dbReference type="PROSITE" id="PS50977">
    <property type="entry name" value="HTH_TETR_2"/>
    <property type="match status" value="1"/>
</dbReference>
<gene>
    <name evidence="6" type="ORF">G3A50_17250</name>
</gene>
<sequence>MDINEGGRRRGRALEEAILCAAWAELLDHGYTSFTMEGVAKRAGTSRPVLARRWPSRPDLAVAAIGHYNKNNPIDVPDLGNVRAELMVLFQKLSERGTRTMAKVLFSMNDYFVETNSSLVDLQRKLADGSKLREVLQRGVDRGELDQGKMTPRISSLPLDLFRHELIMTHKPVSSALIVEIIDTIFLPLAAAKAEG</sequence>
<organism evidence="6 7">
    <name type="scientific">Ancylobacter pratisalsi</name>
    <dbReference type="NCBI Taxonomy" id="1745854"/>
    <lineage>
        <taxon>Bacteria</taxon>
        <taxon>Pseudomonadati</taxon>
        <taxon>Pseudomonadota</taxon>
        <taxon>Alphaproteobacteria</taxon>
        <taxon>Hyphomicrobiales</taxon>
        <taxon>Xanthobacteraceae</taxon>
        <taxon>Ancylobacter</taxon>
    </lineage>
</organism>
<evidence type="ECO:0000256" key="1">
    <source>
        <dbReference type="ARBA" id="ARBA00023015"/>
    </source>
</evidence>
<keyword evidence="3" id="KW-0804">Transcription</keyword>
<dbReference type="EMBL" id="CP048630">
    <property type="protein sequence ID" value="QIB35261.1"/>
    <property type="molecule type" value="Genomic_DNA"/>
</dbReference>